<dbReference type="PANTHER" id="PTHR35517">
    <property type="entry name" value="PROTEIN ARGININE N-METHYLTRANSFERASE SFM1"/>
    <property type="match status" value="1"/>
</dbReference>
<sequence>MEPEMGAWSTLEYVTISRESAASGCNFYLTSVPALLVENLPQNLKSWVGKPTKVTSEEVTGISGNGRMCLLDPRAEKELAPEDAESFDWFVFGGILGDDPPRDRTAELRKLGYEGRHLGKLQMTTDTAVRVTRMVIENQINLAGIPYADYPELKLNKNEATQMPFRYVKGEDGQPVMPEGMLELIGKDADKSFDDFF</sequence>
<evidence type="ECO:0000313" key="2">
    <source>
        <dbReference type="Proteomes" id="UP001447188"/>
    </source>
</evidence>
<evidence type="ECO:0008006" key="3">
    <source>
        <dbReference type="Google" id="ProtNLM"/>
    </source>
</evidence>
<gene>
    <name evidence="1" type="ORF">Q9L58_004325</name>
</gene>
<reference evidence="1 2" key="1">
    <citation type="submission" date="2024-02" db="EMBL/GenBank/DDBJ databases">
        <title>Discinaceae phylogenomics.</title>
        <authorList>
            <person name="Dirks A.C."/>
            <person name="James T.Y."/>
        </authorList>
    </citation>
    <scope>NUCLEOTIDE SEQUENCE [LARGE SCALE GENOMIC DNA]</scope>
    <source>
        <strain evidence="1 2">ACD0624</strain>
    </source>
</reference>
<dbReference type="Pfam" id="PF04252">
    <property type="entry name" value="SFM1-like"/>
    <property type="match status" value="1"/>
</dbReference>
<protein>
    <recommendedName>
        <fullName evidence="3">DUF431-domain-containing protein</fullName>
    </recommendedName>
</protein>
<dbReference type="Proteomes" id="UP001447188">
    <property type="component" value="Unassembled WGS sequence"/>
</dbReference>
<dbReference type="CDD" id="cd18090">
    <property type="entry name" value="Arginine_MT_Sfm1"/>
    <property type="match status" value="1"/>
</dbReference>
<accession>A0ABR3GLR4</accession>
<comment type="caution">
    <text evidence="1">The sequence shown here is derived from an EMBL/GenBank/DDBJ whole genome shotgun (WGS) entry which is preliminary data.</text>
</comment>
<keyword evidence="2" id="KW-1185">Reference proteome</keyword>
<organism evidence="1 2">
    <name type="scientific">Discina gigas</name>
    <dbReference type="NCBI Taxonomy" id="1032678"/>
    <lineage>
        <taxon>Eukaryota</taxon>
        <taxon>Fungi</taxon>
        <taxon>Dikarya</taxon>
        <taxon>Ascomycota</taxon>
        <taxon>Pezizomycotina</taxon>
        <taxon>Pezizomycetes</taxon>
        <taxon>Pezizales</taxon>
        <taxon>Discinaceae</taxon>
        <taxon>Discina</taxon>
    </lineage>
</organism>
<dbReference type="EMBL" id="JBBBZM010000045">
    <property type="protein sequence ID" value="KAL0636717.1"/>
    <property type="molecule type" value="Genomic_DNA"/>
</dbReference>
<evidence type="ECO:0000313" key="1">
    <source>
        <dbReference type="EMBL" id="KAL0636717.1"/>
    </source>
</evidence>
<proteinExistence type="predicted"/>
<dbReference type="PANTHER" id="PTHR35517:SF1">
    <property type="entry name" value="PROTEIN ARGININE N-METHYLTRANSFERASE SFM1"/>
    <property type="match status" value="1"/>
</dbReference>
<name>A0ABR3GLR4_9PEZI</name>
<dbReference type="InterPro" id="IPR007364">
    <property type="entry name" value="SFM1-like"/>
</dbReference>